<keyword evidence="4" id="KW-1133">Transmembrane helix</keyword>
<dbReference type="RefSeq" id="WP_117626897.1">
    <property type="nucleotide sequence ID" value="NZ_CAUHGS010000005.1"/>
</dbReference>
<dbReference type="EMBL" id="QRZM01000003">
    <property type="protein sequence ID" value="RGV76890.1"/>
    <property type="molecule type" value="Genomic_DNA"/>
</dbReference>
<keyword evidence="3" id="KW-0804">Transcription</keyword>
<accession>A0A412Z9Z0</accession>
<name>A0A412Z9Z0_9FIRM</name>
<feature type="transmembrane region" description="Helical" evidence="4">
    <location>
        <begin position="441"/>
        <end position="459"/>
    </location>
</feature>
<keyword evidence="4" id="KW-0812">Transmembrane</keyword>
<comment type="caution">
    <text evidence="6">The sequence shown here is derived from an EMBL/GenBank/DDBJ whole genome shotgun (WGS) entry which is preliminary data.</text>
</comment>
<dbReference type="InterPro" id="IPR018062">
    <property type="entry name" value="HTH_AraC-typ_CS"/>
</dbReference>
<dbReference type="PROSITE" id="PS01124">
    <property type="entry name" value="HTH_ARAC_FAMILY_2"/>
    <property type="match status" value="1"/>
</dbReference>
<dbReference type="PRINTS" id="PR00032">
    <property type="entry name" value="HTHARAC"/>
</dbReference>
<dbReference type="GO" id="GO:0003700">
    <property type="term" value="F:DNA-binding transcription factor activity"/>
    <property type="evidence" value="ECO:0007669"/>
    <property type="project" value="InterPro"/>
</dbReference>
<dbReference type="PROSITE" id="PS00041">
    <property type="entry name" value="HTH_ARAC_FAMILY_1"/>
    <property type="match status" value="1"/>
</dbReference>
<keyword evidence="1" id="KW-0805">Transcription regulation</keyword>
<evidence type="ECO:0000313" key="7">
    <source>
        <dbReference type="Proteomes" id="UP000284543"/>
    </source>
</evidence>
<feature type="transmembrane region" description="Helical" evidence="4">
    <location>
        <begin position="9"/>
        <end position="32"/>
    </location>
</feature>
<dbReference type="InterPro" id="IPR020449">
    <property type="entry name" value="Tscrpt_reg_AraC-type_HTH"/>
</dbReference>
<dbReference type="AlphaFoldDB" id="A0A412Z9Z0"/>
<reference evidence="6 7" key="1">
    <citation type="submission" date="2018-08" db="EMBL/GenBank/DDBJ databases">
        <title>A genome reference for cultivated species of the human gut microbiota.</title>
        <authorList>
            <person name="Zou Y."/>
            <person name="Xue W."/>
            <person name="Luo G."/>
        </authorList>
    </citation>
    <scope>NUCLEOTIDE SEQUENCE [LARGE SCALE GENOMIC DNA]</scope>
    <source>
        <strain evidence="6 7">AF14-18</strain>
    </source>
</reference>
<dbReference type="SUPFAM" id="SSF46689">
    <property type="entry name" value="Homeodomain-like"/>
    <property type="match status" value="1"/>
</dbReference>
<feature type="transmembrane region" description="Helical" evidence="4">
    <location>
        <begin position="291"/>
        <end position="315"/>
    </location>
</feature>
<evidence type="ECO:0000313" key="6">
    <source>
        <dbReference type="EMBL" id="RGV76890.1"/>
    </source>
</evidence>
<gene>
    <name evidence="6" type="ORF">DWW02_10135</name>
</gene>
<dbReference type="InterPro" id="IPR009057">
    <property type="entry name" value="Homeodomain-like_sf"/>
</dbReference>
<dbReference type="SMART" id="SM00342">
    <property type="entry name" value="HTH_ARAC"/>
    <property type="match status" value="1"/>
</dbReference>
<dbReference type="Gene3D" id="1.10.10.60">
    <property type="entry name" value="Homeodomain-like"/>
    <property type="match status" value="2"/>
</dbReference>
<keyword evidence="2" id="KW-0238">DNA-binding</keyword>
<evidence type="ECO:0000256" key="2">
    <source>
        <dbReference type="ARBA" id="ARBA00023125"/>
    </source>
</evidence>
<dbReference type="Pfam" id="PF12833">
    <property type="entry name" value="HTH_18"/>
    <property type="match status" value="1"/>
</dbReference>
<dbReference type="PANTHER" id="PTHR43280">
    <property type="entry name" value="ARAC-FAMILY TRANSCRIPTIONAL REGULATOR"/>
    <property type="match status" value="1"/>
</dbReference>
<evidence type="ECO:0000256" key="1">
    <source>
        <dbReference type="ARBA" id="ARBA00023015"/>
    </source>
</evidence>
<dbReference type="Proteomes" id="UP000284543">
    <property type="component" value="Unassembled WGS sequence"/>
</dbReference>
<dbReference type="GO" id="GO:0043565">
    <property type="term" value="F:sequence-specific DNA binding"/>
    <property type="evidence" value="ECO:0007669"/>
    <property type="project" value="InterPro"/>
</dbReference>
<evidence type="ECO:0000259" key="5">
    <source>
        <dbReference type="PROSITE" id="PS01124"/>
    </source>
</evidence>
<evidence type="ECO:0000256" key="4">
    <source>
        <dbReference type="SAM" id="Phobius"/>
    </source>
</evidence>
<dbReference type="InterPro" id="IPR018060">
    <property type="entry name" value="HTH_AraC"/>
</dbReference>
<feature type="domain" description="HTH araC/xylS-type" evidence="5">
    <location>
        <begin position="646"/>
        <end position="745"/>
    </location>
</feature>
<protein>
    <submittedName>
        <fullName evidence="6">AraC family transcriptional regulator</fullName>
    </submittedName>
</protein>
<evidence type="ECO:0000256" key="3">
    <source>
        <dbReference type="ARBA" id="ARBA00023163"/>
    </source>
</evidence>
<dbReference type="PANTHER" id="PTHR43280:SF28">
    <property type="entry name" value="HTH-TYPE TRANSCRIPTIONAL ACTIVATOR RHAS"/>
    <property type="match status" value="1"/>
</dbReference>
<organism evidence="6 7">
    <name type="scientific">Enterocloster bolteae</name>
    <dbReference type="NCBI Taxonomy" id="208479"/>
    <lineage>
        <taxon>Bacteria</taxon>
        <taxon>Bacillati</taxon>
        <taxon>Bacillota</taxon>
        <taxon>Clostridia</taxon>
        <taxon>Lachnospirales</taxon>
        <taxon>Lachnospiraceae</taxon>
        <taxon>Enterocloster</taxon>
    </lineage>
</organism>
<sequence length="752" mass="85823">MRRGIFHKYLLGFTSFFLVPMVVLSICLQIIMYRNLSREILGYNENILERLGDDLVTMNGRLMEAGNRISFSGPVVSRSRDAQNQIQMVDMLREENAANPYITKAYILYENGDMSFSSQGRYAKDILLAGQLRLPEEERQPFLEKLYNMDHPGYDVINKEYHMKDGIITRPQMVFIYPVYNYSFKVESWVVLELQPSKISQSMTTSPGSYSHGIAVLNGEGKILATEGEDLGLDEVMGRVLEAEPGSCTTFQERAGQGRYIVYPMDHPSLIILSKITMPDLLADVVQNNSLLVTGVLLFLILGCFMAIYMAYHYYKPIHQLAQYMKQDNENSEERSRDELVFIKHQYDSLNSVRDSLAKEIEKQWPLVEERLVTKLLYGEDDTREDGTREDDMVNGILTEQMKGRNHMVILAAGGNMSSRELSALYKEKEGPIKERFQTDYGVYTSFLYYFGAIAVILSRKVLTEEHRIGARERLKEIFGSCECVISAGNIHEDASGVHLSYLEALTNMKFRLLNPHKELDFENLEQGKGEEYSATISRYQTECLLCISRCLESGSPEGVEGSVQEVVLSLEELPGQMALMCCYDIVSHLLKEVKKNDIRLTEKELYQLTAFRTVEEFGEKLGDALMRINGVLAASRQDTRNDLVKQVLVYIEDNYRDSSLCLVGMAEHFGYSSSYMSKFITQNLNTSFSELISKKRLDYTKDCLIHTDKQIAQIAQEAGYANLSNFTRRFKSSENMTPGQYRNLYGDGKKI</sequence>
<keyword evidence="4" id="KW-0472">Membrane</keyword>
<proteinExistence type="predicted"/>